<dbReference type="InterPro" id="IPR026854">
    <property type="entry name" value="VPS13_N"/>
</dbReference>
<evidence type="ECO:0000256" key="2">
    <source>
        <dbReference type="ARBA" id="ARBA00022448"/>
    </source>
</evidence>
<dbReference type="AlphaFoldDB" id="A0A819YI53"/>
<feature type="domain" description="Chorein N-terminal" evidence="3">
    <location>
        <begin position="12"/>
        <end position="349"/>
    </location>
</feature>
<proteinExistence type="inferred from homology"/>
<dbReference type="GO" id="GO:0045053">
    <property type="term" value="P:protein retention in Golgi apparatus"/>
    <property type="evidence" value="ECO:0007669"/>
    <property type="project" value="TreeGrafter"/>
</dbReference>
<organism evidence="4 5">
    <name type="scientific">Rotaria sordida</name>
    <dbReference type="NCBI Taxonomy" id="392033"/>
    <lineage>
        <taxon>Eukaryota</taxon>
        <taxon>Metazoa</taxon>
        <taxon>Spiralia</taxon>
        <taxon>Gnathifera</taxon>
        <taxon>Rotifera</taxon>
        <taxon>Eurotatoria</taxon>
        <taxon>Bdelloidea</taxon>
        <taxon>Philodinida</taxon>
        <taxon>Philodinidae</taxon>
        <taxon>Rotaria</taxon>
    </lineage>
</organism>
<evidence type="ECO:0000313" key="4">
    <source>
        <dbReference type="EMBL" id="CAF4158626.1"/>
    </source>
</evidence>
<comment type="similarity">
    <text evidence="1">Belongs to the VPS13 family.</text>
</comment>
<dbReference type="Pfam" id="PF12624">
    <property type="entry name" value="VPS13_N"/>
    <property type="match status" value="1"/>
</dbReference>
<sequence length="374" mass="43729">MKAISRLSILNGQLEFQRRPARDDIQLIIDLNSLEMSGIYSELNNENELNLSRPVLIQSFNQTNNLLHIEFETNPLNTKSDYRIHAKSQPLQINYHAITINKLIECFLPDRHHDLEGIKEAAYSIYTDIKHRTQFLVSENLKKIKDLDINIDLQSIYFIVPEYGFYQSSSSVICLDLGHFTFKNGEKSVQNLEKDIFHDTNNDQDNLIYVPLKLQLEKLQLLYLKQNENWIDLLLQEDSPSHLIKPITLTLDLGKLINIENNKLPIWKVNGEIHSIELNISDTRLIGCLNLIQSIPFPQSIKQNEQDQYKKSLSKNKKYQTTTKEHYDQIESMTPIKKILHEQEQDQQKQIEIQSGEQTIQLSMNFQIRKVYLL</sequence>
<dbReference type="PANTHER" id="PTHR16166:SF93">
    <property type="entry name" value="INTERMEMBRANE LIPID TRANSFER PROTEIN VPS13"/>
    <property type="match status" value="1"/>
</dbReference>
<name>A0A819YI53_9BILA</name>
<accession>A0A819YI53</accession>
<evidence type="ECO:0000256" key="1">
    <source>
        <dbReference type="ARBA" id="ARBA00006545"/>
    </source>
</evidence>
<gene>
    <name evidence="4" type="ORF">JBS370_LOCUS34374</name>
</gene>
<evidence type="ECO:0000259" key="3">
    <source>
        <dbReference type="Pfam" id="PF12624"/>
    </source>
</evidence>
<reference evidence="4" key="1">
    <citation type="submission" date="2021-02" db="EMBL/GenBank/DDBJ databases">
        <authorList>
            <person name="Nowell W R."/>
        </authorList>
    </citation>
    <scope>NUCLEOTIDE SEQUENCE</scope>
</reference>
<comment type="caution">
    <text evidence="4">The sequence shown here is derived from an EMBL/GenBank/DDBJ whole genome shotgun (WGS) entry which is preliminary data.</text>
</comment>
<dbReference type="GO" id="GO:0006623">
    <property type="term" value="P:protein targeting to vacuole"/>
    <property type="evidence" value="ECO:0007669"/>
    <property type="project" value="TreeGrafter"/>
</dbReference>
<dbReference type="PANTHER" id="PTHR16166">
    <property type="entry name" value="VACUOLAR PROTEIN SORTING-ASSOCIATED PROTEIN VPS13"/>
    <property type="match status" value="1"/>
</dbReference>
<keyword evidence="2" id="KW-0813">Transport</keyword>
<dbReference type="InterPro" id="IPR026847">
    <property type="entry name" value="VPS13"/>
</dbReference>
<protein>
    <recommendedName>
        <fullName evidence="3">Chorein N-terminal domain-containing protein</fullName>
    </recommendedName>
</protein>
<evidence type="ECO:0000313" key="5">
    <source>
        <dbReference type="Proteomes" id="UP000663836"/>
    </source>
</evidence>
<dbReference type="Proteomes" id="UP000663836">
    <property type="component" value="Unassembled WGS sequence"/>
</dbReference>
<dbReference type="EMBL" id="CAJOBD010010833">
    <property type="protein sequence ID" value="CAF4158626.1"/>
    <property type="molecule type" value="Genomic_DNA"/>
</dbReference>